<keyword evidence="4" id="KW-1185">Reference proteome</keyword>
<reference evidence="4" key="1">
    <citation type="submission" date="2015-10" db="EMBL/GenBank/DDBJ databases">
        <title>Genome of Paenibacillus bovis sp. nov.</title>
        <authorList>
            <person name="Wu Z."/>
            <person name="Gao C."/>
            <person name="Liu Z."/>
            <person name="Zheng H."/>
        </authorList>
    </citation>
    <scope>NUCLEOTIDE SEQUENCE [LARGE SCALE GENOMIC DNA]</scope>
    <source>
        <strain evidence="4">BD3526</strain>
    </source>
</reference>
<dbReference type="InterPro" id="IPR005182">
    <property type="entry name" value="YdbS-like_PH"/>
</dbReference>
<reference evidence="3 4" key="2">
    <citation type="journal article" date="2016" name="Int. J. Syst. Evol. Microbiol.">
        <title>Paenibacillus bovis sp. nov., isolated from raw yak (Bos grunniens) milk.</title>
        <authorList>
            <person name="Gao C."/>
            <person name="Han J."/>
            <person name="Liu Z."/>
            <person name="Xu X."/>
            <person name="Hang F."/>
            <person name="Wu Z."/>
        </authorList>
    </citation>
    <scope>NUCLEOTIDE SEQUENCE [LARGE SCALE GENOMIC DNA]</scope>
    <source>
        <strain evidence="3 4">BD3526</strain>
    </source>
</reference>
<dbReference type="PANTHER" id="PTHR34473:SF2">
    <property type="entry name" value="UPF0699 TRANSMEMBRANE PROTEIN YDBT"/>
    <property type="match status" value="1"/>
</dbReference>
<keyword evidence="1" id="KW-1133">Transmembrane helix</keyword>
<evidence type="ECO:0000313" key="4">
    <source>
        <dbReference type="Proteomes" id="UP000078148"/>
    </source>
</evidence>
<dbReference type="EMBL" id="CP013023">
    <property type="protein sequence ID" value="ANF98624.1"/>
    <property type="molecule type" value="Genomic_DNA"/>
</dbReference>
<evidence type="ECO:0000259" key="2">
    <source>
        <dbReference type="Pfam" id="PF03703"/>
    </source>
</evidence>
<gene>
    <name evidence="3" type="ORF">AR543_04590</name>
</gene>
<feature type="transmembrane region" description="Helical" evidence="1">
    <location>
        <begin position="20"/>
        <end position="39"/>
    </location>
</feature>
<protein>
    <recommendedName>
        <fullName evidence="2">YdbS-like PH domain-containing protein</fullName>
    </recommendedName>
</protein>
<keyword evidence="1" id="KW-0472">Membrane</keyword>
<proteinExistence type="predicted"/>
<dbReference type="Pfam" id="PF03703">
    <property type="entry name" value="bPH_2"/>
    <property type="match status" value="1"/>
</dbReference>
<sequence>MRPLHPDWKSAERQGAIIGYGIFLLILAAIALLPGWLGWFEMPWWLKTGLIGLGVLLFVFYVLIAPTVRYQRFRFAVSDEELEIHNGLFFISETLVPMSKVQHVELEIGPILRRYRLAEVHIVTAATTHTIGGVKLEEAEQLKQRIGRLARRIDE</sequence>
<dbReference type="STRING" id="1616788.AR543_04590"/>
<feature type="domain" description="YdbS-like PH" evidence="2">
    <location>
        <begin position="70"/>
        <end position="146"/>
    </location>
</feature>
<evidence type="ECO:0000256" key="1">
    <source>
        <dbReference type="SAM" id="Phobius"/>
    </source>
</evidence>
<dbReference type="PANTHER" id="PTHR34473">
    <property type="entry name" value="UPF0699 TRANSMEMBRANE PROTEIN YDBS"/>
    <property type="match status" value="1"/>
</dbReference>
<dbReference type="Proteomes" id="UP000078148">
    <property type="component" value="Chromosome"/>
</dbReference>
<feature type="transmembrane region" description="Helical" evidence="1">
    <location>
        <begin position="45"/>
        <end position="64"/>
    </location>
</feature>
<evidence type="ECO:0000313" key="3">
    <source>
        <dbReference type="EMBL" id="ANF98624.1"/>
    </source>
</evidence>
<organism evidence="3 4">
    <name type="scientific">Paenibacillus bovis</name>
    <dbReference type="NCBI Taxonomy" id="1616788"/>
    <lineage>
        <taxon>Bacteria</taxon>
        <taxon>Bacillati</taxon>
        <taxon>Bacillota</taxon>
        <taxon>Bacilli</taxon>
        <taxon>Bacillales</taxon>
        <taxon>Paenibacillaceae</taxon>
        <taxon>Paenibacillus</taxon>
    </lineage>
</organism>
<accession>A0A172ZLU4</accession>
<dbReference type="AlphaFoldDB" id="A0A172ZLU4"/>
<name>A0A172ZLU4_9BACL</name>
<dbReference type="KEGG" id="pbv:AR543_04590"/>
<keyword evidence="1" id="KW-0812">Transmembrane</keyword>